<comment type="caution">
    <text evidence="1">The sequence shown here is derived from an EMBL/GenBank/DDBJ whole genome shotgun (WGS) entry which is preliminary data.</text>
</comment>
<proteinExistence type="predicted"/>
<organism evidence="1 2">
    <name type="scientific">Paraburkholderia bengalensis</name>
    <dbReference type="NCBI Taxonomy" id="2747562"/>
    <lineage>
        <taxon>Bacteria</taxon>
        <taxon>Pseudomonadati</taxon>
        <taxon>Pseudomonadota</taxon>
        <taxon>Betaproteobacteria</taxon>
        <taxon>Burkholderiales</taxon>
        <taxon>Burkholderiaceae</taxon>
        <taxon>Paraburkholderia</taxon>
    </lineage>
</organism>
<gene>
    <name evidence="1" type="ORF">H3V53_26865</name>
</gene>
<evidence type="ECO:0000313" key="1">
    <source>
        <dbReference type="EMBL" id="MEI6000678.1"/>
    </source>
</evidence>
<dbReference type="Proteomes" id="UP001386437">
    <property type="component" value="Unassembled WGS sequence"/>
</dbReference>
<dbReference type="RefSeq" id="WP_336600563.1">
    <property type="nucleotide sequence ID" value="NZ_JACFYJ010000056.1"/>
</dbReference>
<dbReference type="EMBL" id="JACFYJ010000056">
    <property type="protein sequence ID" value="MEI6000678.1"/>
    <property type="molecule type" value="Genomic_DNA"/>
</dbReference>
<keyword evidence="2" id="KW-1185">Reference proteome</keyword>
<accession>A0ABU8IYD6</accession>
<protein>
    <recommendedName>
        <fullName evidence="3">Ferritin-like metal-binding protein YciE</fullName>
    </recommendedName>
</protein>
<name>A0ABU8IYD6_9BURK</name>
<reference evidence="1 2" key="1">
    <citation type="journal article" date="2022" name="Arch. Microbiol.">
        <title>Paraburkholderia bengalensis sp. nov. isolated from roots of Oryza sativa, IR64.</title>
        <authorList>
            <person name="Nag P."/>
            <person name="Mondal N."/>
            <person name="Sarkar J."/>
            <person name="Das S."/>
        </authorList>
    </citation>
    <scope>NUCLEOTIDE SEQUENCE [LARGE SCALE GENOMIC DNA]</scope>
    <source>
        <strain evidence="1 2">IR64_4_BI</strain>
    </source>
</reference>
<evidence type="ECO:0000313" key="2">
    <source>
        <dbReference type="Proteomes" id="UP001386437"/>
    </source>
</evidence>
<sequence>MPNEYQQYLIERFEEEVVGESLFHSLSEHAANSNRQQQWHTLAQLETETKEHIRAALRAMGVEVAEQRSSIERGQQLAKRFTCMPWREFMTVFRPSLENFVAEFTTAENMAPEEGKQRALLRHITLHEKALLEFACREIEGRSDASLEPVVALLGAQLPDS</sequence>
<evidence type="ECO:0008006" key="3">
    <source>
        <dbReference type="Google" id="ProtNLM"/>
    </source>
</evidence>